<dbReference type="Gene3D" id="3.40.50.980">
    <property type="match status" value="4"/>
</dbReference>
<dbReference type="Gene3D" id="3.30.300.30">
    <property type="match status" value="3"/>
</dbReference>
<dbReference type="Pfam" id="PF00501">
    <property type="entry name" value="AMP-binding"/>
    <property type="match status" value="3"/>
</dbReference>
<dbReference type="InterPro" id="IPR023213">
    <property type="entry name" value="CAT-like_dom_sf"/>
</dbReference>
<feature type="region of interest" description="Disordered" evidence="5">
    <location>
        <begin position="1"/>
        <end position="21"/>
    </location>
</feature>
<dbReference type="Pfam" id="PF00668">
    <property type="entry name" value="Condensation"/>
    <property type="match status" value="4"/>
</dbReference>
<comment type="caution">
    <text evidence="7">The sequence shown here is derived from an EMBL/GenBank/DDBJ whole genome shotgun (WGS) entry which is preliminary data.</text>
</comment>
<dbReference type="InterPro" id="IPR001031">
    <property type="entry name" value="Thioesterase"/>
</dbReference>
<evidence type="ECO:0000256" key="3">
    <source>
        <dbReference type="ARBA" id="ARBA00022553"/>
    </source>
</evidence>
<dbReference type="Pfam" id="PF13193">
    <property type="entry name" value="AMP-binding_C"/>
    <property type="match status" value="2"/>
</dbReference>
<dbReference type="PROSITE" id="PS00455">
    <property type="entry name" value="AMP_BINDING"/>
    <property type="match status" value="3"/>
</dbReference>
<dbReference type="InterPro" id="IPR025110">
    <property type="entry name" value="AMP-bd_C"/>
</dbReference>
<name>A0ABS5GEL8_9BRAD</name>
<dbReference type="PANTHER" id="PTHR45527">
    <property type="entry name" value="NONRIBOSOMAL PEPTIDE SYNTHETASE"/>
    <property type="match status" value="1"/>
</dbReference>
<dbReference type="CDD" id="cd05930">
    <property type="entry name" value="A_NRPS"/>
    <property type="match status" value="3"/>
</dbReference>
<dbReference type="SUPFAM" id="SSF47336">
    <property type="entry name" value="ACP-like"/>
    <property type="match status" value="3"/>
</dbReference>
<dbReference type="InterPro" id="IPR020845">
    <property type="entry name" value="AMP-binding_CS"/>
</dbReference>
<feature type="domain" description="Carrier" evidence="6">
    <location>
        <begin position="1033"/>
        <end position="1107"/>
    </location>
</feature>
<keyword evidence="8" id="KW-1185">Reference proteome</keyword>
<dbReference type="SMART" id="SM00824">
    <property type="entry name" value="PKS_TE"/>
    <property type="match status" value="1"/>
</dbReference>
<comment type="cofactor">
    <cofactor evidence="1">
        <name>pantetheine 4'-phosphate</name>
        <dbReference type="ChEBI" id="CHEBI:47942"/>
    </cofactor>
</comment>
<dbReference type="InterPro" id="IPR042099">
    <property type="entry name" value="ANL_N_sf"/>
</dbReference>
<dbReference type="PANTHER" id="PTHR45527:SF1">
    <property type="entry name" value="FATTY ACID SYNTHASE"/>
    <property type="match status" value="1"/>
</dbReference>
<evidence type="ECO:0000256" key="2">
    <source>
        <dbReference type="ARBA" id="ARBA00022450"/>
    </source>
</evidence>
<dbReference type="InterPro" id="IPR029058">
    <property type="entry name" value="AB_hydrolase_fold"/>
</dbReference>
<dbReference type="PROSITE" id="PS00012">
    <property type="entry name" value="PHOSPHOPANTETHEINE"/>
    <property type="match status" value="3"/>
</dbReference>
<dbReference type="PROSITE" id="PS50075">
    <property type="entry name" value="CARRIER"/>
    <property type="match status" value="3"/>
</dbReference>
<dbReference type="InterPro" id="IPR036736">
    <property type="entry name" value="ACP-like_sf"/>
</dbReference>
<dbReference type="NCBIfam" id="TIGR01733">
    <property type="entry name" value="AA-adenyl-dom"/>
    <property type="match status" value="3"/>
</dbReference>
<dbReference type="InterPro" id="IPR020806">
    <property type="entry name" value="PKS_PP-bd"/>
</dbReference>
<gene>
    <name evidence="7" type="ORF">JQ619_28125</name>
</gene>
<evidence type="ECO:0000256" key="1">
    <source>
        <dbReference type="ARBA" id="ARBA00001957"/>
    </source>
</evidence>
<keyword evidence="4" id="KW-0677">Repeat</keyword>
<dbReference type="SUPFAM" id="SSF56801">
    <property type="entry name" value="Acetyl-CoA synthetase-like"/>
    <property type="match status" value="3"/>
</dbReference>
<dbReference type="InterPro" id="IPR001242">
    <property type="entry name" value="Condensation_dom"/>
</dbReference>
<dbReference type="Pfam" id="PF00975">
    <property type="entry name" value="Thioesterase"/>
    <property type="match status" value="1"/>
</dbReference>
<dbReference type="InterPro" id="IPR045851">
    <property type="entry name" value="AMP-bd_C_sf"/>
</dbReference>
<dbReference type="Gene3D" id="3.40.50.12780">
    <property type="entry name" value="N-terminal domain of ligase-like"/>
    <property type="match status" value="1"/>
</dbReference>
<proteinExistence type="predicted"/>
<dbReference type="Gene3D" id="3.30.559.10">
    <property type="entry name" value="Chloramphenicol acetyltransferase-like domain"/>
    <property type="match status" value="4"/>
</dbReference>
<dbReference type="InterPro" id="IPR006162">
    <property type="entry name" value="Ppantetheine_attach_site"/>
</dbReference>
<dbReference type="NCBIfam" id="TIGR01720">
    <property type="entry name" value="NRPS-para261"/>
    <property type="match status" value="1"/>
</dbReference>
<accession>A0ABS5GEL8</accession>
<evidence type="ECO:0000256" key="5">
    <source>
        <dbReference type="SAM" id="MobiDB-lite"/>
    </source>
</evidence>
<evidence type="ECO:0000313" key="8">
    <source>
        <dbReference type="Proteomes" id="UP001314635"/>
    </source>
</evidence>
<dbReference type="Gene3D" id="1.10.1200.10">
    <property type="entry name" value="ACP-like"/>
    <property type="match status" value="3"/>
</dbReference>
<dbReference type="SMART" id="SM00823">
    <property type="entry name" value="PKS_PP"/>
    <property type="match status" value="3"/>
</dbReference>
<feature type="domain" description="Carrier" evidence="6">
    <location>
        <begin position="3619"/>
        <end position="3694"/>
    </location>
</feature>
<reference evidence="8" key="1">
    <citation type="journal article" date="2021" name="ISME J.">
        <title>Evolutionary origin and ecological implication of a unique nif island in free-living Bradyrhizobium lineages.</title>
        <authorList>
            <person name="Tao J."/>
        </authorList>
    </citation>
    <scope>NUCLEOTIDE SEQUENCE [LARGE SCALE GENOMIC DNA]</scope>
    <source>
        <strain evidence="8">SZCCT0094</strain>
    </source>
</reference>
<dbReference type="Gene3D" id="2.30.38.10">
    <property type="entry name" value="Luciferase, Domain 3"/>
    <property type="match status" value="2"/>
</dbReference>
<evidence type="ECO:0000256" key="4">
    <source>
        <dbReference type="ARBA" id="ARBA00022737"/>
    </source>
</evidence>
<sequence>MRSRAAHQIGCGTPGRPSDRDGAAVMSLIESDPSELVDRLAKEGFLLRRNGEQLSLINLANRPLPDTLRGEIGSQRDSIMLHLADRMWPLSFNQQRMWFIDRLQHGHSVAYNLPLATHIRGPLDVGALSQALTMLTARHAILRTTFIEHEGGSAQRIVAPAPVQLHVEPISESALPQRLDAEARRPFDLSAGPCWRVNLFALSHDHHVLLINQHHIINDGWSLVVMQRDLAALYDGARQGRPSDAADPPLQFAEFALWQRRALPAVIETALDYWQRRLDGFAPFDLPADRPRPQRLSGHGQTYRFALPPALTNALRDAALGQSVTPCAGWLAIFALLLSRLGGQDDIVVGMPFANRRDPAVADLIGYVANTLPLRVDLTGNPSFAALMTRVASELLDADAHQEAPFDLIVNRMAGARDPSRNPIFQVAFVYQTFADGLANLRLPGLTCETAFIDTGTAKFDLTLTLSETAEGMVAEIEYSTDLFDSSTIERLTAEFLHLAEIAARDCDAAIETLEILPPCERAALIAFGASETAAPDESTLVDLFAQTVAAHGELLAIAGDQALTYAALDRRSDALAARIRAGMTASGLAIADGVIGVAVPKSADLIVAFLAVLKAGAAYLPLAPDLPSERLRFMVEDAAPRLIIVTDQTSGLFDGMPVPQLLVDMQQEDAHADAAARPPRGHDLAYVIYTSGTTGRPKGALIEHGSLANLARAQRDLFGLEPGARVLLYVAMSFDVSIGAIATALAAGATLHLVPQRLMAEPEAIAAMIRDHAIDLVELPATIAQQLPRRQDAAPRTLVIGGEVCPQDVLAYWSGQCRVINAYGPSEAAVLATTDAICEPITPHVIGRPIANVQVRILDGDDRLCPIGVPGEICIGGAGVARGYLGRPDLTARQFMADPTGPGRLYRSGDIGRWRSDGRLEWLGRVDEQIKLNGLRIEPGEIARVMEQHEGVSSAHVLVDQDGRSSRLVGYYAAAPEFDEPALRHHLRARLPAYMVPSLLMRLDALPVGPNGKLDPRALPRPQAEVMPEGRTPRTPLETTLASIWCRVLRLERISIDDEFFALGGDSIMTIQVCAAARAVGIALTAQAMFENPTIARLAEAVSRTPAAIVVPPAEPEQTDASIDIPPDVLDTLWSVGRVEAVYGLSPLQEGLLFHALYAPGSDQYCVQLSWRHQGPLDPAALRLAWEGVIARHGILRTAFVWEGVSRPLQVVYATAPLDWDEADWRGDDAARLDTFLSEDRRCGFALGRPGLMRLRLMQLTDDSWAIVWTTHHLLMDGWCLPLILQEVALRYRQACGEAVALPPAPPPFERHIAWLARQDRDLAQAFWRAHLAGIEAPTPLAINHRPLDIRRPIERLQRESVLLDKTRSAALAAFARQHRITLNTLIELAWAALLSRYSGHDDVVFGIAVSGRPPELPQVERMIGLFINTVPLRLSLDQDRSTLDHLHAVQAATRGAEAHATVGLATIQGWSELESGSALFQSLLVFESYPGGLPAEVTELRIDEKTNYPLTLAVLPGTAIELRVLYDADSFTAAAVAQLCAHLDRTIAWLTQHAARPLGELDFLSAAERHDLLMAWNDRWVPYPRDATLHGLFAEIARRHPSATAVVEGHRHIDFGTLDRAANRLAHRIVASLAPSGGIAPGRPIALCCGRTIEMVIAILAILKAGGAWVPLDPDYPAERLRFMIEDSGAELVLASPKAARDVAVLQSPQRLLLIVEPTDGSGDDRPPPATTGPADAAYVIYTSGSTGRPKGVACVHRAVINFCHEWQNKRAIAPGDAGTLTSSLSFDVSVYEIFSNLLFGAAVHLLDKDTILDADRFARYLRDQRIQNCYLPPHLLTAVASLVAADGTNYALKRLMVGVEPPLEQAMWRIKQAVPGAAVVNGYGTTETTIGSIAYYVERDTGRSGNAPIGVPFQNQTAYLLDKRLRPVPLGAIGEIYIGGDGVSAGYLNRPELTAERFMDNPFQSLPDRLAGRNARIYRTGDLGRMLPDRQLECLGRIDTQIKIRGYRVEPSEIEAVIAACPGVTQSAVIVVDSGAARRLVGYYAAPSGQPDEQTVRARLAALLPPYMVPAVLMRLDRLQLSPNGKIDRRALPLPASATPDKRDLSAPRDDTEAALAAVWRTVLKLDQIGIDEDFFALGGDSILTIQVIARARQMGLELSASQLFAAPTIRALAASLRREAPEALVVIDDDDADASRAPLAPIQQWFFAIGHSDLNHWNQAFLFHVDASVTIARIAHALSQLGELHPAFASRFVSHADKGWRETTGPAAWPVEAFDLTGCADAAAALRAEADRVQARLDISHGPLARATLFTGHPDRRPRLLLAVHHLIIDGVSWRILLEDLECLLAGGTPARPAVRFTSWRSALARYARTAAVAQWDYWLAVGANASALPLDSSEADPGCGEDADRICFTLDTDTTGRLLTRAGPAYRTQINDLLLTALALAVRSSTGLADVIVDLEGHGREECVSARDVSRTVGWFTSMFPVHLTLPAGSDIDAAIKAIKETLRAVPDKGVGYGALRFLSDDPRHAALAAGAKARIGFNYLGRFDALSGRYITLSEESAGTAVSPRNRLIHPIEISAYVSDGALKVTIEYSGRCCASSRAQRLADAFATALGDVVTHCVSGAGGLTPSDCPLAPDVSQATLDGLARAGRIDTVYGLAPLQEGLLFHALYAPDSDQYCVQLSWRHQGQLDTAALRRAWQGIIDRHGILRAAFIWEGVTRPLQAIYANVPLDWEEADWRGGPDDQLDAYLAEDRRRGFRLDRPGLTRLRLMRLRDDGWAVVWTTHHLLMDGWCLPLILQEVALRYRQACGEAIELPPAPPPFERHIAWLARQDRNQAQAFWRAHLAGIEAPTPLAINHRPLDMRRPIERMERRRLLLDRTDSAALATFARQHKVTLNTLVELALAAVLSRYSGQDEVVLGIAVAGRPGELPQVERMIGLFINTVPLRLSLDAERSVLENLHAVQAATRSVIQHGYLSLTEIQAQSAVPNGTPLFQQLLVFENYPDDGIGAAPAGGYLDMRGDIKTSFPLTLVVVPAAELLVQASYDAACFDETVIARLLGHLSETLRWLAANPERPLADAALLTEAERRAALAAAVTAVPYPRDISLADMFEAVARRQPQRAAVMHGDSAIAFGELNVQANRLAHRLRKLGVRAETAVGISIERSIPLIVGLMGILKAGGAYVPLEPDVPDDRLQFMLADSQAPVLVTTAALANKFPQFTGEVIALDDPMLDSETACDPTREAVADPLLYIAYTSGSTGRPKGVMVQQSTVLNRFHWLWRSLPLADDEVGSQISSINFVDAVWEVFSRLARGIPFVVCSDEVVRDPQRMVDALARHRVTRLEPVPSLLASLLDNVPDIAERLPHLRYCICSGEILPVELARRFRATMPAVRLFNRYGSTEATSVLWQEVVNTEAYGANVPVGHPVQNVGICILDRRRRPLPHGIAGSLYVYGDAVARGYHGRPDLTAERFVTLPLITQEVRAYYTGDLARQRADGSIEVLGRDDNQLSIHGYRIEPGEIETALGRLAGIRDCVAVVRDIGGSRQLVAFYAEADDAGTALSPQALRNHLAGQLPAYMVPSLFVKLAALPLTINGKVDRKSLVARDLEIGPLDSDALLPRDATERRLHDLWAQVIGIDHFGVEDDFFAVGGHSLLAVRLATHINTTFRRSFPVAWIFSTRTIAAQAAALRKDGAGADFEPTVMLKRGRRILFLVHPGHAGAEAYSALAPLLQDDLAICAVESWNLYGNDQPVTGIPALARRYLAAIRTVQPTGPYLLGGWSFGGSVAYEISCQLAAAGERVEQLILLDSFGPHDGRQAFVAAFDAAARAAFLDVPFYRDMPDEIRDRMARVIRMENAMLADFRPQRYDGPVLLLKANEAETPPEPCVAAYPSGFLDMLQATQAAPDNFWGRVASRLIVRPVAGTHGGLMSGAAVAEIAAILSQTCLEPSNIEDSSIMGSAP</sequence>
<dbReference type="Gene3D" id="3.40.50.1820">
    <property type="entry name" value="alpha/beta hydrolase"/>
    <property type="match status" value="1"/>
</dbReference>
<feature type="domain" description="Carrier" evidence="6">
    <location>
        <begin position="2110"/>
        <end position="2184"/>
    </location>
</feature>
<dbReference type="CDD" id="cd19531">
    <property type="entry name" value="LCL_NRPS-like"/>
    <property type="match status" value="1"/>
</dbReference>
<dbReference type="InterPro" id="IPR009081">
    <property type="entry name" value="PP-bd_ACP"/>
</dbReference>
<dbReference type="Pfam" id="PF00550">
    <property type="entry name" value="PP-binding"/>
    <property type="match status" value="3"/>
</dbReference>
<dbReference type="SUPFAM" id="SSF52777">
    <property type="entry name" value="CoA-dependent acyltransferases"/>
    <property type="match status" value="8"/>
</dbReference>
<dbReference type="CDD" id="cd19543">
    <property type="entry name" value="DCL_NRPS"/>
    <property type="match status" value="2"/>
</dbReference>
<dbReference type="InterPro" id="IPR000873">
    <property type="entry name" value="AMP-dep_synth/lig_dom"/>
</dbReference>
<feature type="region of interest" description="Disordered" evidence="5">
    <location>
        <begin position="1014"/>
        <end position="1034"/>
    </location>
</feature>
<dbReference type="InterPro" id="IPR020802">
    <property type="entry name" value="TesA-like"/>
</dbReference>
<protein>
    <submittedName>
        <fullName evidence="7">Amino acid adenylation domain-containing protein</fullName>
    </submittedName>
</protein>
<dbReference type="InterPro" id="IPR010071">
    <property type="entry name" value="AA_adenyl_dom"/>
</dbReference>
<dbReference type="SUPFAM" id="SSF53474">
    <property type="entry name" value="alpha/beta-Hydrolases"/>
    <property type="match status" value="1"/>
</dbReference>
<dbReference type="EMBL" id="JAFCLK010000031">
    <property type="protein sequence ID" value="MBR1139630.1"/>
    <property type="molecule type" value="Genomic_DNA"/>
</dbReference>
<dbReference type="Gene3D" id="3.30.559.30">
    <property type="entry name" value="Nonribosomal peptide synthetase, condensation domain"/>
    <property type="match status" value="4"/>
</dbReference>
<evidence type="ECO:0000259" key="6">
    <source>
        <dbReference type="PROSITE" id="PS50075"/>
    </source>
</evidence>
<keyword evidence="2" id="KW-0596">Phosphopantetheine</keyword>
<keyword evidence="3" id="KW-0597">Phosphoprotein</keyword>
<evidence type="ECO:0000313" key="7">
    <source>
        <dbReference type="EMBL" id="MBR1139630.1"/>
    </source>
</evidence>
<dbReference type="NCBIfam" id="NF003417">
    <property type="entry name" value="PRK04813.1"/>
    <property type="match status" value="3"/>
</dbReference>
<organism evidence="7 8">
    <name type="scientific">Bradyrhizobium denitrificans</name>
    <dbReference type="NCBI Taxonomy" id="2734912"/>
    <lineage>
        <taxon>Bacteria</taxon>
        <taxon>Pseudomonadati</taxon>
        <taxon>Pseudomonadota</taxon>
        <taxon>Alphaproteobacteria</taxon>
        <taxon>Hyphomicrobiales</taxon>
        <taxon>Nitrobacteraceae</taxon>
        <taxon>Bradyrhizobium</taxon>
    </lineage>
</organism>
<dbReference type="Proteomes" id="UP001314635">
    <property type="component" value="Unassembled WGS sequence"/>
</dbReference>
<dbReference type="InterPro" id="IPR010060">
    <property type="entry name" value="NRPS_synth"/>
</dbReference>